<dbReference type="Pfam" id="PF03099">
    <property type="entry name" value="BPL_LplA_LipB"/>
    <property type="match status" value="1"/>
</dbReference>
<dbReference type="GO" id="GO:0005737">
    <property type="term" value="C:cytoplasm"/>
    <property type="evidence" value="ECO:0007669"/>
    <property type="project" value="TreeGrafter"/>
</dbReference>
<evidence type="ECO:0000313" key="4">
    <source>
        <dbReference type="Proteomes" id="UP000007519"/>
    </source>
</evidence>
<proteinExistence type="predicted"/>
<dbReference type="PANTHER" id="PTHR12835:SF5">
    <property type="entry name" value="BIOTIN--PROTEIN LIGASE"/>
    <property type="match status" value="1"/>
</dbReference>
<dbReference type="AlphaFoldDB" id="H6L6C9"/>
<dbReference type="Proteomes" id="UP000007519">
    <property type="component" value="Chromosome"/>
</dbReference>
<dbReference type="GO" id="GO:0004077">
    <property type="term" value="F:biotin--[biotin carboxyl-carrier protein] ligase activity"/>
    <property type="evidence" value="ECO:0007669"/>
    <property type="project" value="UniProtKB-EC"/>
</dbReference>
<accession>H6L6C9</accession>
<gene>
    <name evidence="3" type="primary">birA</name>
    <name evidence="3" type="ordered locus">SGRA_1336</name>
</gene>
<reference evidence="3 4" key="1">
    <citation type="journal article" date="2012" name="Stand. Genomic Sci.">
        <title>Complete genome sequencing and analysis of Saprospira grandis str. Lewin, a predatory marine bacterium.</title>
        <authorList>
            <person name="Saw J.H."/>
            <person name="Yuryev A."/>
            <person name="Kanbe M."/>
            <person name="Hou S."/>
            <person name="Young A.G."/>
            <person name="Aizawa S."/>
            <person name="Alam M."/>
        </authorList>
    </citation>
    <scope>NUCLEOTIDE SEQUENCE [LARGE SCALE GENOMIC DNA]</scope>
    <source>
        <strain evidence="3 4">Lewin</strain>
    </source>
</reference>
<dbReference type="EC" id="6.3.4.15" evidence="3"/>
<dbReference type="eggNOG" id="COG0340">
    <property type="taxonomic scope" value="Bacteria"/>
</dbReference>
<evidence type="ECO:0000256" key="1">
    <source>
        <dbReference type="ARBA" id="ARBA00022598"/>
    </source>
</evidence>
<keyword evidence="4" id="KW-1185">Reference proteome</keyword>
<dbReference type="PANTHER" id="PTHR12835">
    <property type="entry name" value="BIOTIN PROTEIN LIGASE"/>
    <property type="match status" value="1"/>
</dbReference>
<dbReference type="SUPFAM" id="SSF55681">
    <property type="entry name" value="Class II aaRS and biotin synthetases"/>
    <property type="match status" value="1"/>
</dbReference>
<dbReference type="InterPro" id="IPR004143">
    <property type="entry name" value="BPL_LPL_catalytic"/>
</dbReference>
<dbReference type="KEGG" id="sgn:SGRA_1336"/>
<feature type="domain" description="BPL/LPL catalytic" evidence="2">
    <location>
        <begin position="10"/>
        <end position="207"/>
    </location>
</feature>
<dbReference type="NCBIfam" id="TIGR00121">
    <property type="entry name" value="birA_ligase"/>
    <property type="match status" value="1"/>
</dbReference>
<dbReference type="HOGENOM" id="CLU_051096_3_1_10"/>
<dbReference type="InterPro" id="IPR004408">
    <property type="entry name" value="Biotin_CoA_COase_ligase"/>
</dbReference>
<dbReference type="STRING" id="984262.SGRA_1336"/>
<evidence type="ECO:0000259" key="2">
    <source>
        <dbReference type="PROSITE" id="PS51733"/>
    </source>
</evidence>
<protein>
    <submittedName>
        <fullName evidence="3">Biotin/acetyl-CoA-carboxylase ligase</fullName>
        <ecNumber evidence="3">6.3.4.15</ecNumber>
    </submittedName>
</protein>
<dbReference type="InterPro" id="IPR045864">
    <property type="entry name" value="aa-tRNA-synth_II/BPL/LPL"/>
</dbReference>
<name>H6L6C9_SAPGL</name>
<dbReference type="Gene3D" id="3.30.930.10">
    <property type="entry name" value="Bira Bifunctional Protein, Domain 2"/>
    <property type="match status" value="1"/>
</dbReference>
<keyword evidence="1 3" id="KW-0436">Ligase</keyword>
<dbReference type="PROSITE" id="PS51733">
    <property type="entry name" value="BPL_LPL_CATALYTIC"/>
    <property type="match status" value="1"/>
</dbReference>
<dbReference type="EMBL" id="CP002831">
    <property type="protein sequence ID" value="AFC24071.1"/>
    <property type="molecule type" value="Genomic_DNA"/>
</dbReference>
<sequence>MKGPKVRAKNQKSSYVMPKQSDNSLFVGKVAIRHKRLDSTNRYALDFLSKSLPTEGTAIIADEQWAGRGQKGNNWLSEAGQNIALSLILRPKFLLVKEQFLWNMAISLAVHEVLTNCQLQLPHYIKWPNDIYVGNFKVGGILIENQLRGSYLDWSVVGIGLNIFQKDFSPKLPNPSSLALLTEKKLNIDSILSQLYAAIERLYLKLRQGRGQELWSLYESKLWRYKEWSKFKWQEKEHEGRIWGVAPNGQLKIIDRKGQLHLFNFKEVQYIL</sequence>
<evidence type="ECO:0000313" key="3">
    <source>
        <dbReference type="EMBL" id="AFC24071.1"/>
    </source>
</evidence>
<dbReference type="CDD" id="cd16442">
    <property type="entry name" value="BPL"/>
    <property type="match status" value="1"/>
</dbReference>
<organism evidence="3 4">
    <name type="scientific">Saprospira grandis (strain Lewin)</name>
    <dbReference type="NCBI Taxonomy" id="984262"/>
    <lineage>
        <taxon>Bacteria</taxon>
        <taxon>Pseudomonadati</taxon>
        <taxon>Bacteroidota</taxon>
        <taxon>Saprospiria</taxon>
        <taxon>Saprospirales</taxon>
        <taxon>Saprospiraceae</taxon>
        <taxon>Saprospira</taxon>
    </lineage>
</organism>